<organism evidence="2 3">
    <name type="scientific">Cylicocyclus nassatus</name>
    <name type="common">Nematode worm</name>
    <dbReference type="NCBI Taxonomy" id="53992"/>
    <lineage>
        <taxon>Eukaryota</taxon>
        <taxon>Metazoa</taxon>
        <taxon>Ecdysozoa</taxon>
        <taxon>Nematoda</taxon>
        <taxon>Chromadorea</taxon>
        <taxon>Rhabditida</taxon>
        <taxon>Rhabditina</taxon>
        <taxon>Rhabditomorpha</taxon>
        <taxon>Strongyloidea</taxon>
        <taxon>Strongylidae</taxon>
        <taxon>Cylicocyclus</taxon>
    </lineage>
</organism>
<gene>
    <name evidence="2" type="ORF">CYNAS_LOCUS19223</name>
</gene>
<dbReference type="AlphaFoldDB" id="A0AA36HAM0"/>
<sequence length="212" mass="23869">MHTWDAVVLLIVSLINNAKTQCVDGVNNVITVDSYGDQKLPVRVRNITILVYDIHYKPSCHRGKVNVVLPGYFHIVSGEVEVPKDYDLLPSNLVRATIKLGNRMLCNEGKSGMIIVPSWLCHFNISTVIPEDICRILQKKGLHTLTELQEKLNFNSTLELPPSPSFLGITLLDLLRGEYYIKMALDVNKEKIMEFAMPTGFTALKMGLRDDD</sequence>
<feature type="chain" id="PRO_5041235665" evidence="1">
    <location>
        <begin position="21"/>
        <end position="212"/>
    </location>
</feature>
<evidence type="ECO:0000313" key="2">
    <source>
        <dbReference type="EMBL" id="CAJ0607240.1"/>
    </source>
</evidence>
<dbReference type="EMBL" id="CATQJL010000316">
    <property type="protein sequence ID" value="CAJ0607240.1"/>
    <property type="molecule type" value="Genomic_DNA"/>
</dbReference>
<comment type="caution">
    <text evidence="2">The sequence shown here is derived from an EMBL/GenBank/DDBJ whole genome shotgun (WGS) entry which is preliminary data.</text>
</comment>
<dbReference type="Proteomes" id="UP001176961">
    <property type="component" value="Unassembled WGS sequence"/>
</dbReference>
<keyword evidence="3" id="KW-1185">Reference proteome</keyword>
<keyword evidence="1" id="KW-0732">Signal</keyword>
<name>A0AA36HAM0_CYLNA</name>
<proteinExistence type="predicted"/>
<reference evidence="2" key="1">
    <citation type="submission" date="2023-07" db="EMBL/GenBank/DDBJ databases">
        <authorList>
            <consortium name="CYATHOMIX"/>
        </authorList>
    </citation>
    <scope>NUCLEOTIDE SEQUENCE</scope>
    <source>
        <strain evidence="2">N/A</strain>
    </source>
</reference>
<accession>A0AA36HAM0</accession>
<evidence type="ECO:0000313" key="3">
    <source>
        <dbReference type="Proteomes" id="UP001176961"/>
    </source>
</evidence>
<protein>
    <submittedName>
        <fullName evidence="2">Uncharacterized protein</fullName>
    </submittedName>
</protein>
<feature type="signal peptide" evidence="1">
    <location>
        <begin position="1"/>
        <end position="20"/>
    </location>
</feature>
<evidence type="ECO:0000256" key="1">
    <source>
        <dbReference type="SAM" id="SignalP"/>
    </source>
</evidence>